<dbReference type="GO" id="GO:0046872">
    <property type="term" value="F:metal ion binding"/>
    <property type="evidence" value="ECO:0007669"/>
    <property type="project" value="UniProtKB-KW"/>
</dbReference>
<protein>
    <recommendedName>
        <fullName evidence="5">pectate lyase</fullName>
        <ecNumber evidence="5">4.2.2.2</ecNumber>
    </recommendedName>
</protein>
<dbReference type="PANTHER" id="PTHR31683:SF18">
    <property type="entry name" value="PECTATE LYASE 21-RELATED"/>
    <property type="match status" value="1"/>
</dbReference>
<dbReference type="GO" id="GO:0000272">
    <property type="term" value="P:polysaccharide catabolic process"/>
    <property type="evidence" value="ECO:0007669"/>
    <property type="project" value="UniProtKB-KW"/>
</dbReference>
<gene>
    <name evidence="15" type="ORF">VP1G_00450</name>
</gene>
<keyword evidence="11" id="KW-0119">Carbohydrate metabolism</keyword>
<comment type="similarity">
    <text evidence="4 11">Belongs to the polysaccharide lyase 1 family.</text>
</comment>
<dbReference type="Gene3D" id="2.160.20.10">
    <property type="entry name" value="Single-stranded right-handed beta-helix, Pectin lyase-like"/>
    <property type="match status" value="1"/>
</dbReference>
<dbReference type="EMBL" id="KN714667">
    <property type="protein sequence ID" value="KUI53059.1"/>
    <property type="molecule type" value="Genomic_DNA"/>
</dbReference>
<evidence type="ECO:0000256" key="13">
    <source>
        <dbReference type="SAM" id="SignalP"/>
    </source>
</evidence>
<dbReference type="AlphaFoldDB" id="A0A194UN22"/>
<dbReference type="InterPro" id="IPR011050">
    <property type="entry name" value="Pectin_lyase_fold/virulence"/>
</dbReference>
<dbReference type="GO" id="GO:0030570">
    <property type="term" value="F:pectate lyase activity"/>
    <property type="evidence" value="ECO:0007669"/>
    <property type="project" value="UniProtKB-EC"/>
</dbReference>
<dbReference type="InterPro" id="IPR002022">
    <property type="entry name" value="Pec_lyase"/>
</dbReference>
<evidence type="ECO:0000256" key="8">
    <source>
        <dbReference type="ARBA" id="ARBA00022729"/>
    </source>
</evidence>
<accession>A0A194UN22</accession>
<feature type="region of interest" description="Disordered" evidence="12">
    <location>
        <begin position="48"/>
        <end position="71"/>
    </location>
</feature>
<evidence type="ECO:0000256" key="4">
    <source>
        <dbReference type="ARBA" id="ARBA00010980"/>
    </source>
</evidence>
<evidence type="ECO:0000256" key="10">
    <source>
        <dbReference type="ARBA" id="ARBA00023239"/>
    </source>
</evidence>
<dbReference type="InterPro" id="IPR012334">
    <property type="entry name" value="Pectin_lyas_fold"/>
</dbReference>
<reference evidence="16" key="1">
    <citation type="submission" date="2014-12" db="EMBL/GenBank/DDBJ databases">
        <title>Genome Sequence of Valsa Canker Pathogens Uncovers a Specific Adaption of Colonization on Woody Bark.</title>
        <authorList>
            <person name="Yin Z."/>
            <person name="Liu H."/>
            <person name="Gao X."/>
            <person name="Li Z."/>
            <person name="Song N."/>
            <person name="Ke X."/>
            <person name="Dai Q."/>
            <person name="Wu Y."/>
            <person name="Sun Y."/>
            <person name="Xu J.-R."/>
            <person name="Kang Z.K."/>
            <person name="Wang L."/>
            <person name="Huang L."/>
        </authorList>
    </citation>
    <scope>NUCLEOTIDE SEQUENCE [LARGE SCALE GENOMIC DNA]</scope>
    <source>
        <strain evidence="16">SXYL134</strain>
    </source>
</reference>
<dbReference type="SMART" id="SM00656">
    <property type="entry name" value="Amb_all"/>
    <property type="match status" value="1"/>
</dbReference>
<evidence type="ECO:0000256" key="7">
    <source>
        <dbReference type="ARBA" id="ARBA00022723"/>
    </source>
</evidence>
<dbReference type="GO" id="GO:0005576">
    <property type="term" value="C:extracellular region"/>
    <property type="evidence" value="ECO:0007669"/>
    <property type="project" value="UniProtKB-SubCell"/>
</dbReference>
<comment type="catalytic activity">
    <reaction evidence="1">
        <text>Eliminative cleavage of (1-&gt;4)-alpha-D-galacturonan to give oligosaccharides with 4-deoxy-alpha-D-galact-4-enuronosyl groups at their non-reducing ends.</text>
        <dbReference type="EC" id="4.2.2.2"/>
    </reaction>
</comment>
<dbReference type="EC" id="4.2.2.2" evidence="5"/>
<evidence type="ECO:0000256" key="1">
    <source>
        <dbReference type="ARBA" id="ARBA00000695"/>
    </source>
</evidence>
<dbReference type="STRING" id="694573.A0A194UN22"/>
<sequence>MKFSLVASALMAAAVSAAPAFQHAKNKSASVAASTYTATTSSKTYSATASSVTGSSNSSSSSAGSSSAAGSTSGSVTDACDIGYCTQNGGTTGGASGSQTTVSTLDDLRTAASADGAAIIIVDGAITGDEQIDISSDKTVIGAAGSSLTGVGLRVKKASNVIIRNMKISKVLADAGDAISIQASSNVWVDHCDLSSDMDHDKDYYDGLCDVTHASNYVTISNTYFHDHWKASLVGHSNSNGDEDTGNLIVTYANNYWSNINSRGPSFRFGTGHIFNSYAENMSTGINTRLGAELLIESSVFSGVEKAIESADSDEVGYATVNDVDLGDGTNTVDASTLTSVPYEYSLLGSANVKSSVTSTAGQTLSI</sequence>
<evidence type="ECO:0000256" key="11">
    <source>
        <dbReference type="RuleBase" id="RU361173"/>
    </source>
</evidence>
<evidence type="ECO:0000256" key="12">
    <source>
        <dbReference type="SAM" id="MobiDB-lite"/>
    </source>
</evidence>
<proteinExistence type="inferred from homology"/>
<keyword evidence="11" id="KW-0624">Polysaccharide degradation</keyword>
<comment type="subcellular location">
    <subcellularLocation>
        <location evidence="3 11">Secreted</location>
    </subcellularLocation>
</comment>
<evidence type="ECO:0000256" key="3">
    <source>
        <dbReference type="ARBA" id="ARBA00004613"/>
    </source>
</evidence>
<feature type="chain" id="PRO_5008265673" description="pectate lyase" evidence="13">
    <location>
        <begin position="18"/>
        <end position="367"/>
    </location>
</feature>
<evidence type="ECO:0000256" key="5">
    <source>
        <dbReference type="ARBA" id="ARBA00012272"/>
    </source>
</evidence>
<dbReference type="SUPFAM" id="SSF51126">
    <property type="entry name" value="Pectin lyase-like"/>
    <property type="match status" value="1"/>
</dbReference>
<keyword evidence="16" id="KW-1185">Reference proteome</keyword>
<evidence type="ECO:0000259" key="14">
    <source>
        <dbReference type="SMART" id="SM00656"/>
    </source>
</evidence>
<evidence type="ECO:0000313" key="16">
    <source>
        <dbReference type="Proteomes" id="UP000078576"/>
    </source>
</evidence>
<dbReference type="Pfam" id="PF00544">
    <property type="entry name" value="Pectate_lyase_4"/>
    <property type="match status" value="1"/>
</dbReference>
<evidence type="ECO:0000256" key="9">
    <source>
        <dbReference type="ARBA" id="ARBA00022837"/>
    </source>
</evidence>
<keyword evidence="8 13" id="KW-0732">Signal</keyword>
<evidence type="ECO:0000313" key="15">
    <source>
        <dbReference type="EMBL" id="KUI53059.1"/>
    </source>
</evidence>
<keyword evidence="9" id="KW-0106">Calcium</keyword>
<evidence type="ECO:0000256" key="6">
    <source>
        <dbReference type="ARBA" id="ARBA00022525"/>
    </source>
</evidence>
<keyword evidence="10 11" id="KW-0456">Lyase</keyword>
<keyword evidence="6 11" id="KW-0964">Secreted</keyword>
<comment type="cofactor">
    <cofactor evidence="2">
        <name>Ca(2+)</name>
        <dbReference type="ChEBI" id="CHEBI:29108"/>
    </cofactor>
</comment>
<keyword evidence="7" id="KW-0479">Metal-binding</keyword>
<feature type="signal peptide" evidence="13">
    <location>
        <begin position="1"/>
        <end position="17"/>
    </location>
</feature>
<dbReference type="FunFam" id="2.160.20.10:FF:000036">
    <property type="entry name" value="Pectate lyase A"/>
    <property type="match status" value="1"/>
</dbReference>
<name>A0A194UN22_CYTMA</name>
<dbReference type="Proteomes" id="UP000078576">
    <property type="component" value="Unassembled WGS sequence"/>
</dbReference>
<organism evidence="15 16">
    <name type="scientific">Cytospora mali</name>
    <name type="common">Apple Valsa canker fungus</name>
    <name type="synonym">Valsa mali</name>
    <dbReference type="NCBI Taxonomy" id="578113"/>
    <lineage>
        <taxon>Eukaryota</taxon>
        <taxon>Fungi</taxon>
        <taxon>Dikarya</taxon>
        <taxon>Ascomycota</taxon>
        <taxon>Pezizomycotina</taxon>
        <taxon>Sordariomycetes</taxon>
        <taxon>Sordariomycetidae</taxon>
        <taxon>Diaporthales</taxon>
        <taxon>Cytosporaceae</taxon>
        <taxon>Cytospora</taxon>
    </lineage>
</organism>
<dbReference type="OrthoDB" id="1637350at2759"/>
<dbReference type="PANTHER" id="PTHR31683">
    <property type="entry name" value="PECTATE LYASE 18-RELATED"/>
    <property type="match status" value="1"/>
</dbReference>
<evidence type="ECO:0000256" key="2">
    <source>
        <dbReference type="ARBA" id="ARBA00001913"/>
    </source>
</evidence>
<feature type="domain" description="Pectate lyase" evidence="14">
    <location>
        <begin position="95"/>
        <end position="310"/>
    </location>
</feature>
<dbReference type="InterPro" id="IPR045032">
    <property type="entry name" value="PEL"/>
</dbReference>